<sequence length="88" mass="9206">MMSHRVVRHGRLQHEHDHAYLTQQLDLPLVEASNLITNFTGTADSFAGRLWTIAAGGVLSQLGMLGLVVSALVPTLCPAPCGAAAAAS</sequence>
<proteinExistence type="predicted"/>
<organism evidence="1">
    <name type="scientific">Oryza glumipatula</name>
    <dbReference type="NCBI Taxonomy" id="40148"/>
    <lineage>
        <taxon>Eukaryota</taxon>
        <taxon>Viridiplantae</taxon>
        <taxon>Streptophyta</taxon>
        <taxon>Embryophyta</taxon>
        <taxon>Tracheophyta</taxon>
        <taxon>Spermatophyta</taxon>
        <taxon>Magnoliopsida</taxon>
        <taxon>Liliopsida</taxon>
        <taxon>Poales</taxon>
        <taxon>Poaceae</taxon>
        <taxon>BOP clade</taxon>
        <taxon>Oryzoideae</taxon>
        <taxon>Oryzeae</taxon>
        <taxon>Oryzinae</taxon>
        <taxon>Oryza</taxon>
    </lineage>
</organism>
<dbReference type="STRING" id="40148.A0A0D9YBI7"/>
<protein>
    <submittedName>
        <fullName evidence="1">Uncharacterized protein</fullName>
    </submittedName>
</protein>
<dbReference type="Gene3D" id="1.20.1250.20">
    <property type="entry name" value="MFS general substrate transporter like domains"/>
    <property type="match status" value="1"/>
</dbReference>
<reference evidence="1" key="2">
    <citation type="submission" date="2015-04" db="UniProtKB">
        <authorList>
            <consortium name="EnsemblPlants"/>
        </authorList>
    </citation>
    <scope>IDENTIFICATION</scope>
</reference>
<name>A0A0D9YBI7_9ORYZ</name>
<reference evidence="1" key="3">
    <citation type="submission" date="2018-05" db="EMBL/GenBank/DDBJ databases">
        <title>OgluRS3 (Oryza glumaepatula Reference Sequence Version 3).</title>
        <authorList>
            <person name="Zhang J."/>
            <person name="Kudrna D."/>
            <person name="Lee S."/>
            <person name="Talag J."/>
            <person name="Welchert J."/>
            <person name="Wing R.A."/>
        </authorList>
    </citation>
    <scope>NUCLEOTIDE SEQUENCE [LARGE SCALE GENOMIC DNA]</scope>
</reference>
<dbReference type="EnsemblPlants" id="OGLUM01G25980.1">
    <property type="protein sequence ID" value="OGLUM01G25980.1"/>
    <property type="gene ID" value="OGLUM01G25980"/>
</dbReference>
<dbReference type="AlphaFoldDB" id="A0A0D9YBI7"/>
<dbReference type="eggNOG" id="KOG1237">
    <property type="taxonomic scope" value="Eukaryota"/>
</dbReference>
<dbReference type="Gramene" id="OGLUM01G25980.1">
    <property type="protein sequence ID" value="OGLUM01G25980.1"/>
    <property type="gene ID" value="OGLUM01G25980"/>
</dbReference>
<evidence type="ECO:0000313" key="1">
    <source>
        <dbReference type="EnsemblPlants" id="OGLUM01G25980.1"/>
    </source>
</evidence>
<evidence type="ECO:0000313" key="2">
    <source>
        <dbReference type="Proteomes" id="UP000026961"/>
    </source>
</evidence>
<keyword evidence="2" id="KW-1185">Reference proteome</keyword>
<reference evidence="1" key="1">
    <citation type="submission" date="2013-08" db="EMBL/GenBank/DDBJ databases">
        <title>Oryza genome evolution.</title>
        <authorList>
            <person name="Wing R.A."/>
            <person name="Panaud O."/>
            <person name="Oliveira A.C."/>
        </authorList>
    </citation>
    <scope>NUCLEOTIDE SEQUENCE</scope>
</reference>
<accession>A0A0D9YBI7</accession>
<dbReference type="HOGENOM" id="CLU_191767_0_0_1"/>
<dbReference type="Proteomes" id="UP000026961">
    <property type="component" value="Chromosome 1"/>
</dbReference>
<dbReference type="InterPro" id="IPR036259">
    <property type="entry name" value="MFS_trans_sf"/>
</dbReference>